<sequence>MSEIKIHPEVASIGSYLYQLHSVSVFWQESKEGFGEKALYVQQPTTFDAPDTLTSFKKSYNLSVKVFDVDSSTAFYHAERLADEVRMKRGIIPLITPEGDETGDYVRINRIEARKSEIGAAILQLTWDSRYLYERAEYVALEDVQFISEVRE</sequence>
<name>A0ABT0XDW1_9BACI</name>
<protein>
    <submittedName>
        <fullName evidence="1">Phage portal protein</fullName>
    </submittedName>
</protein>
<evidence type="ECO:0000313" key="2">
    <source>
        <dbReference type="Proteomes" id="UP001203665"/>
    </source>
</evidence>
<evidence type="ECO:0000313" key="1">
    <source>
        <dbReference type="EMBL" id="MCM2674092.1"/>
    </source>
</evidence>
<dbReference type="EMBL" id="JAMQJY010000001">
    <property type="protein sequence ID" value="MCM2674092.1"/>
    <property type="molecule type" value="Genomic_DNA"/>
</dbReference>
<comment type="caution">
    <text evidence="1">The sequence shown here is derived from an EMBL/GenBank/DDBJ whole genome shotgun (WGS) entry which is preliminary data.</text>
</comment>
<keyword evidence="2" id="KW-1185">Reference proteome</keyword>
<gene>
    <name evidence="1" type="ORF">NDM98_00200</name>
</gene>
<dbReference type="RefSeq" id="WP_251603022.1">
    <property type="nucleotide sequence ID" value="NZ_JAMQJY010000001.1"/>
</dbReference>
<reference evidence="1" key="1">
    <citation type="submission" date="2022-06" db="EMBL/GenBank/DDBJ databases">
        <title>Alkalicoccobacillus porphyridii sp. nov., isolated from a marine red alga, Porphyridium purpureum and reclassification of Shouchella plakortidis and Shouchella gibsonii as Alkalicoccobacillus plakortidis comb. nov. and Alkalicoccobacillus gibsonii comb. nov.</title>
        <authorList>
            <person name="Kim K.H."/>
            <person name="Lee J.K."/>
            <person name="Han D.M."/>
            <person name="Baek J.H."/>
            <person name="Jeon C.O."/>
        </authorList>
    </citation>
    <scope>NUCLEOTIDE SEQUENCE</scope>
    <source>
        <strain evidence="1">DSM 19153</strain>
    </source>
</reference>
<proteinExistence type="predicted"/>
<accession>A0ABT0XDW1</accession>
<organism evidence="1 2">
    <name type="scientific">Alkalicoccobacillus plakortidis</name>
    <dbReference type="NCBI Taxonomy" id="444060"/>
    <lineage>
        <taxon>Bacteria</taxon>
        <taxon>Bacillati</taxon>
        <taxon>Bacillota</taxon>
        <taxon>Bacilli</taxon>
        <taxon>Bacillales</taxon>
        <taxon>Bacillaceae</taxon>
        <taxon>Alkalicoccobacillus</taxon>
    </lineage>
</organism>
<dbReference type="Proteomes" id="UP001203665">
    <property type="component" value="Unassembled WGS sequence"/>
</dbReference>